<organism evidence="1">
    <name type="scientific">Anguilla anguilla</name>
    <name type="common">European freshwater eel</name>
    <name type="synonym">Muraena anguilla</name>
    <dbReference type="NCBI Taxonomy" id="7936"/>
    <lineage>
        <taxon>Eukaryota</taxon>
        <taxon>Metazoa</taxon>
        <taxon>Chordata</taxon>
        <taxon>Craniata</taxon>
        <taxon>Vertebrata</taxon>
        <taxon>Euteleostomi</taxon>
        <taxon>Actinopterygii</taxon>
        <taxon>Neopterygii</taxon>
        <taxon>Teleostei</taxon>
        <taxon>Anguilliformes</taxon>
        <taxon>Anguillidae</taxon>
        <taxon>Anguilla</taxon>
    </lineage>
</organism>
<accession>A0A0E9PZF3</accession>
<evidence type="ECO:0000313" key="1">
    <source>
        <dbReference type="EMBL" id="JAH09228.1"/>
    </source>
</evidence>
<protein>
    <submittedName>
        <fullName evidence="1">Uncharacterized protein</fullName>
    </submittedName>
</protein>
<dbReference type="AlphaFoldDB" id="A0A0E9PZF3"/>
<sequence length="40" mass="4888">MKFCTHMPLLMRNKWTHHFRLLGFSAILNFMQNYKRSNSS</sequence>
<reference evidence="1" key="2">
    <citation type="journal article" date="2015" name="Fish Shellfish Immunol.">
        <title>Early steps in the European eel (Anguilla anguilla)-Vibrio vulnificus interaction in the gills: Role of the RtxA13 toxin.</title>
        <authorList>
            <person name="Callol A."/>
            <person name="Pajuelo D."/>
            <person name="Ebbesson L."/>
            <person name="Teles M."/>
            <person name="MacKenzie S."/>
            <person name="Amaro C."/>
        </authorList>
    </citation>
    <scope>NUCLEOTIDE SEQUENCE</scope>
</reference>
<name>A0A0E9PZF3_ANGAN</name>
<reference evidence="1" key="1">
    <citation type="submission" date="2014-11" db="EMBL/GenBank/DDBJ databases">
        <authorList>
            <person name="Amaro Gonzalez C."/>
        </authorList>
    </citation>
    <scope>NUCLEOTIDE SEQUENCE</scope>
</reference>
<proteinExistence type="predicted"/>
<dbReference type="EMBL" id="GBXM01099349">
    <property type="protein sequence ID" value="JAH09228.1"/>
    <property type="molecule type" value="Transcribed_RNA"/>
</dbReference>